<gene>
    <name evidence="1" type="ORF">SAMN04488115_108129</name>
</gene>
<name>A0A1H6BVT0_9HYPH</name>
<dbReference type="AlphaFoldDB" id="A0A1H6BVT0"/>
<dbReference type="RefSeq" id="WP_146071424.1">
    <property type="nucleotide sequence ID" value="NZ_FNUY01000008.1"/>
</dbReference>
<keyword evidence="2" id="KW-1185">Reference proteome</keyword>
<protein>
    <recommendedName>
        <fullName evidence="3">Major tropism determinant N-terminal domain-containing protein</fullName>
    </recommendedName>
</protein>
<reference evidence="1 2" key="1">
    <citation type="submission" date="2016-10" db="EMBL/GenBank/DDBJ databases">
        <authorList>
            <person name="de Groot N.N."/>
        </authorList>
    </citation>
    <scope>NUCLEOTIDE SEQUENCE [LARGE SCALE GENOMIC DNA]</scope>
    <source>
        <strain evidence="1 2">DSM 26656</strain>
    </source>
</reference>
<evidence type="ECO:0000313" key="2">
    <source>
        <dbReference type="Proteomes" id="UP000236743"/>
    </source>
</evidence>
<dbReference type="Proteomes" id="UP000236743">
    <property type="component" value="Unassembled WGS sequence"/>
</dbReference>
<evidence type="ECO:0008006" key="3">
    <source>
        <dbReference type="Google" id="ProtNLM"/>
    </source>
</evidence>
<dbReference type="EMBL" id="FNUY01000008">
    <property type="protein sequence ID" value="SEG64814.1"/>
    <property type="molecule type" value="Genomic_DNA"/>
</dbReference>
<evidence type="ECO:0000313" key="1">
    <source>
        <dbReference type="EMBL" id="SEG64814.1"/>
    </source>
</evidence>
<accession>A0A1H6BVT0</accession>
<organism evidence="1 2">
    <name type="scientific">Bosea lathyri</name>
    <dbReference type="NCBI Taxonomy" id="1036778"/>
    <lineage>
        <taxon>Bacteria</taxon>
        <taxon>Pseudomonadati</taxon>
        <taxon>Pseudomonadota</taxon>
        <taxon>Alphaproteobacteria</taxon>
        <taxon>Hyphomicrobiales</taxon>
        <taxon>Boseaceae</taxon>
        <taxon>Bosea</taxon>
    </lineage>
</organism>
<proteinExistence type="predicted"/>
<dbReference type="Gene3D" id="2.10.10.30">
    <property type="match status" value="1"/>
</dbReference>
<dbReference type="OrthoDB" id="8266301at2"/>
<sequence>MARTPRRFARGTTAEVAAYTGLSGEPIWNTQTGRLHMQNGATAGGVPHALKSEIDVLSPVGGGLTVSAAAGALTIALVTLAGNTPTATDVVTLMFRSATANVGALTTRVVSAASSLVLSSGSTLGVPAINTPFALWVVAFDDAGTVRLGVVNCLSGKNIYPLGKGQKIASSTAEGGAGGADSNSIFYTGTAVAAKAYTILGRLSWEVGLTALGTWVAPTFVELWQAGMKLPGDVVQSISATDTTATSASGTTKVVTTTTASIALTSAANLVRTRASGPALCGTNTQITATQLSRTNTFTAVGNIATVFSTAQPTYGVAFMEGLDAPGVTTSVAYFVFVWGSGIVGTVFTWLPSASALGAVTGVISLEELQT</sequence>